<keyword evidence="4" id="KW-1185">Reference proteome</keyword>
<dbReference type="PANTHER" id="PTHR11102">
    <property type="entry name" value="SEL-1-LIKE PROTEIN"/>
    <property type="match status" value="1"/>
</dbReference>
<evidence type="ECO:0000259" key="2">
    <source>
        <dbReference type="PROSITE" id="PS50011"/>
    </source>
</evidence>
<dbReference type="EMBL" id="MLAK01000733">
    <property type="protein sequence ID" value="OHT06208.1"/>
    <property type="molecule type" value="Genomic_DNA"/>
</dbReference>
<dbReference type="GeneID" id="94839299"/>
<dbReference type="Gene3D" id="1.10.510.10">
    <property type="entry name" value="Transferase(Phosphotransferase) domain 1"/>
    <property type="match status" value="1"/>
</dbReference>
<dbReference type="RefSeq" id="XP_068359344.1">
    <property type="nucleotide sequence ID" value="XM_068504595.1"/>
</dbReference>
<proteinExistence type="inferred from homology"/>
<sequence>MNQEENSLSSLKYKSELNQSKSLSKTLKAMIDSFTNYYFYDFPGDCLTEELNFLLNTTPCVVIGTILHKKGNILIHTVCFEDNCIIIHEKQNDFHKSFFSEHLSTIIHDFNNVFQVGDYKFNHNHQLIPNIELNEIINFYSKFIREIEENTFLIYTIKPIFYYLIKRFDYKTSQFKNPYFFNLFDSYNFQTFPDDEFLILNTFTGGSSSNVFLAIHLHTLYIVAIKVFKNNMDFQLNNYSSSREEKIGRDFQNIFILRCYGIFKLNQNAIVFEYMSKGSLDNFVLQQPNIPIDFSGQAQTLLLIRLVFGVLSLHLNGFVHRDLKPDNVLISHDGLSYLSDFGLSREVDDYPMTIDVGSHKYSSPEMKSNRKVDFMTDIYSLGQIIEFLIISNEHVNQSTSLNDYNNLRKISKLCSNDNCIERIDIFSLIDLITRKTNYFPDNNSNDSLTTELLKAIDCSDDKDINLYAPFEVIYTSDLNHSKIELKIIKIYSLIYDFQIQNNKSKTKKCFYERVKTIHYLTKLAKNNNSYANYHLGFMYLKCDLLSLNITKAMAYLKKAASFNNPRALFSLGIIYKEGKFYPKVLKNLKKSFEYFEKSAELNYSNAQIHLGISYENGYFVEPNLDKAVNYYKIAAKQNNSYGHIQLGHYYASRNRDKSKKYYEQSWEIGNPNAYTCLGHSYEYNSNFPLDVDKALYYYELAREKNDIRAFLVLGFHEQYVSDVKDLNKALSYYKQAAKFKDANAYYYLSTIYQDKSSGHYNLKKFIKNLKISAKLNCTLAQNTLAGLYEDGLHEDGLCVKQNIKKAFKYYSKAAEQDVSYSQQKLGILFYFGDKIQQNIEKSIHYYNQIVSDFKKNNINRISRNDDSGYYYACYNLGLIYCSEDKFYDIDQAKYFFLEGSGVNLPICNNCLGVISLFYENDYKKALSFLHKTIFQNYALLYTNLGIVEEKENNILMAMEHYEKASQHFDDDHFLFHNNQNIYNTHMKMALQITSLFSYLKFLCLTLEHTENFSGHQHEFWLEESIVKLKRYTFSDVLSLVYQEEKLNLIFYLNKLLDEITKIKELCVIKIHSSENYLESKKDLKMNDSKIKLNSVGFNEKLHVFKLAVFTMCDELSKVIYRKPYYYLLGQIPYFKNAYNAIEMHVDEKNIDNIPEINNEFFEGFDI</sequence>
<comment type="similarity">
    <text evidence="1">Belongs to the sel-1 family.</text>
</comment>
<dbReference type="SMART" id="SM00671">
    <property type="entry name" value="SEL1"/>
    <property type="match status" value="9"/>
</dbReference>
<dbReference type="SMART" id="SM00028">
    <property type="entry name" value="TPR"/>
    <property type="match status" value="3"/>
</dbReference>
<dbReference type="InterPro" id="IPR011990">
    <property type="entry name" value="TPR-like_helical_dom_sf"/>
</dbReference>
<organism evidence="3 4">
    <name type="scientific">Tritrichomonas foetus</name>
    <dbReference type="NCBI Taxonomy" id="1144522"/>
    <lineage>
        <taxon>Eukaryota</taxon>
        <taxon>Metamonada</taxon>
        <taxon>Parabasalia</taxon>
        <taxon>Tritrichomonadida</taxon>
        <taxon>Tritrichomonadidae</taxon>
        <taxon>Tritrichomonas</taxon>
    </lineage>
</organism>
<dbReference type="PROSITE" id="PS00108">
    <property type="entry name" value="PROTEIN_KINASE_ST"/>
    <property type="match status" value="1"/>
</dbReference>
<dbReference type="InterPro" id="IPR019734">
    <property type="entry name" value="TPR_rpt"/>
</dbReference>
<dbReference type="InterPro" id="IPR011009">
    <property type="entry name" value="Kinase-like_dom_sf"/>
</dbReference>
<dbReference type="Pfam" id="PF08238">
    <property type="entry name" value="Sel1"/>
    <property type="match status" value="10"/>
</dbReference>
<dbReference type="AlphaFoldDB" id="A0A1J4K5Q4"/>
<feature type="domain" description="Protein kinase" evidence="2">
    <location>
        <begin position="197"/>
        <end position="483"/>
    </location>
</feature>
<dbReference type="SUPFAM" id="SSF56112">
    <property type="entry name" value="Protein kinase-like (PK-like)"/>
    <property type="match status" value="1"/>
</dbReference>
<evidence type="ECO:0000313" key="4">
    <source>
        <dbReference type="Proteomes" id="UP000179807"/>
    </source>
</evidence>
<dbReference type="VEuPathDB" id="TrichDB:TRFO_25833"/>
<dbReference type="SMART" id="SM00220">
    <property type="entry name" value="S_TKc"/>
    <property type="match status" value="1"/>
</dbReference>
<dbReference type="PANTHER" id="PTHR11102:SF147">
    <property type="entry name" value="SEL1L ADAPTOR SUBUNIT OF ERAD E3 UBIQUITIN LIGASE"/>
    <property type="match status" value="1"/>
</dbReference>
<dbReference type="PROSITE" id="PS50011">
    <property type="entry name" value="PROTEIN_KINASE_DOM"/>
    <property type="match status" value="1"/>
</dbReference>
<name>A0A1J4K5Q4_9EUKA</name>
<protein>
    <recommendedName>
        <fullName evidence="2">Protein kinase domain-containing protein</fullName>
    </recommendedName>
</protein>
<dbReference type="SUPFAM" id="SSF81901">
    <property type="entry name" value="HCP-like"/>
    <property type="match status" value="3"/>
</dbReference>
<gene>
    <name evidence="3" type="ORF">TRFO_25833</name>
</gene>
<evidence type="ECO:0000256" key="1">
    <source>
        <dbReference type="ARBA" id="ARBA00038101"/>
    </source>
</evidence>
<dbReference type="InterPro" id="IPR008271">
    <property type="entry name" value="Ser/Thr_kinase_AS"/>
</dbReference>
<dbReference type="Pfam" id="PF00069">
    <property type="entry name" value="Pkinase"/>
    <property type="match status" value="1"/>
</dbReference>
<dbReference type="GO" id="GO:0004672">
    <property type="term" value="F:protein kinase activity"/>
    <property type="evidence" value="ECO:0007669"/>
    <property type="project" value="InterPro"/>
</dbReference>
<dbReference type="InterPro" id="IPR006597">
    <property type="entry name" value="Sel1-like"/>
</dbReference>
<dbReference type="Gene3D" id="1.25.40.10">
    <property type="entry name" value="Tetratricopeptide repeat domain"/>
    <property type="match status" value="3"/>
</dbReference>
<evidence type="ECO:0000313" key="3">
    <source>
        <dbReference type="EMBL" id="OHT06208.1"/>
    </source>
</evidence>
<dbReference type="Proteomes" id="UP000179807">
    <property type="component" value="Unassembled WGS sequence"/>
</dbReference>
<comment type="caution">
    <text evidence="3">The sequence shown here is derived from an EMBL/GenBank/DDBJ whole genome shotgun (WGS) entry which is preliminary data.</text>
</comment>
<dbReference type="InterPro" id="IPR000719">
    <property type="entry name" value="Prot_kinase_dom"/>
</dbReference>
<accession>A0A1J4K5Q4</accession>
<dbReference type="InterPro" id="IPR050767">
    <property type="entry name" value="Sel1_AlgK"/>
</dbReference>
<dbReference type="GO" id="GO:0005524">
    <property type="term" value="F:ATP binding"/>
    <property type="evidence" value="ECO:0007669"/>
    <property type="project" value="InterPro"/>
</dbReference>
<reference evidence="3" key="1">
    <citation type="submission" date="2016-10" db="EMBL/GenBank/DDBJ databases">
        <authorList>
            <person name="Benchimol M."/>
            <person name="Almeida L.G."/>
            <person name="Vasconcelos A.T."/>
            <person name="Perreira-Neves A."/>
            <person name="Rosa I.A."/>
            <person name="Tasca T."/>
            <person name="Bogo M.R."/>
            <person name="de Souza W."/>
        </authorList>
    </citation>
    <scope>NUCLEOTIDE SEQUENCE [LARGE SCALE GENOMIC DNA]</scope>
    <source>
        <strain evidence="3">K</strain>
    </source>
</reference>